<proteinExistence type="predicted"/>
<dbReference type="Gene3D" id="2.180.10.10">
    <property type="entry name" value="RHS repeat-associated core"/>
    <property type="match status" value="1"/>
</dbReference>
<sequence>MTTTRALVIVSLVAAGCGGAASAPTHDRGELACAPARACDETADAWPSTDAYRGWAPFDEREVPASIVEPVPPLPVCAVESGSQVLRWTRDARGLPASYEQVEHGEVQLRVRWEHDASGMLVRETVERELVPVHVQGDGDRGPTFVDGRPERVTTWQRDGATLREAIDEDGDGTIDREIVRTLDARGATRSETRVRCGGSTRAGSELRTWERDAQGRVIAERCDAEGARWSKRTIHGEHGPSRMAYERRDEFGARALEHQWTYDGAGRLVREGFDADGDGALDVWREHEITLDEHGRVAALRTVPHGDGRRAVEHRWAYDAEGRRVDHVIVEGASTSSVPRGYDARGRLATTLAATTLRYECE</sequence>
<dbReference type="STRING" id="927083.DB32_006910"/>
<dbReference type="EMBL" id="CP011125">
    <property type="protein sequence ID" value="AKF09761.1"/>
    <property type="molecule type" value="Genomic_DNA"/>
</dbReference>
<evidence type="ECO:0000313" key="2">
    <source>
        <dbReference type="EMBL" id="AKF09761.1"/>
    </source>
</evidence>
<keyword evidence="3" id="KW-1185">Reference proteome</keyword>
<organism evidence="2 3">
    <name type="scientific">Sandaracinus amylolyticus</name>
    <dbReference type="NCBI Taxonomy" id="927083"/>
    <lineage>
        <taxon>Bacteria</taxon>
        <taxon>Pseudomonadati</taxon>
        <taxon>Myxococcota</taxon>
        <taxon>Polyangia</taxon>
        <taxon>Polyangiales</taxon>
        <taxon>Sandaracinaceae</taxon>
        <taxon>Sandaracinus</taxon>
    </lineage>
</organism>
<keyword evidence="1" id="KW-0732">Signal</keyword>
<feature type="signal peptide" evidence="1">
    <location>
        <begin position="1"/>
        <end position="22"/>
    </location>
</feature>
<accession>A0A0F6W803</accession>
<feature type="chain" id="PRO_5002511963" description="Rhs-family protein" evidence="1">
    <location>
        <begin position="23"/>
        <end position="363"/>
    </location>
</feature>
<dbReference type="AlphaFoldDB" id="A0A0F6W803"/>
<dbReference type="RefSeq" id="WP_157069704.1">
    <property type="nucleotide sequence ID" value="NZ_CP011125.1"/>
</dbReference>
<dbReference type="Proteomes" id="UP000034883">
    <property type="component" value="Chromosome"/>
</dbReference>
<gene>
    <name evidence="2" type="ORF">DB32_006910</name>
</gene>
<name>A0A0F6W803_9BACT</name>
<reference evidence="2 3" key="1">
    <citation type="submission" date="2015-03" db="EMBL/GenBank/DDBJ databases">
        <title>Genome assembly of Sandaracinus amylolyticus DSM 53668.</title>
        <authorList>
            <person name="Sharma G."/>
            <person name="Subramanian S."/>
        </authorList>
    </citation>
    <scope>NUCLEOTIDE SEQUENCE [LARGE SCALE GENOMIC DNA]</scope>
    <source>
        <strain evidence="2 3">DSM 53668</strain>
    </source>
</reference>
<protein>
    <recommendedName>
        <fullName evidence="4">Rhs-family protein</fullName>
    </recommendedName>
</protein>
<dbReference type="OrthoDB" id="5387068at2"/>
<evidence type="ECO:0000256" key="1">
    <source>
        <dbReference type="SAM" id="SignalP"/>
    </source>
</evidence>
<dbReference type="PROSITE" id="PS51257">
    <property type="entry name" value="PROKAR_LIPOPROTEIN"/>
    <property type="match status" value="1"/>
</dbReference>
<evidence type="ECO:0008006" key="4">
    <source>
        <dbReference type="Google" id="ProtNLM"/>
    </source>
</evidence>
<dbReference type="KEGG" id="samy:DB32_006910"/>
<evidence type="ECO:0000313" key="3">
    <source>
        <dbReference type="Proteomes" id="UP000034883"/>
    </source>
</evidence>